<dbReference type="InterPro" id="IPR036318">
    <property type="entry name" value="FAD-bd_PCMH-like_sf"/>
</dbReference>
<dbReference type="EMBL" id="LYXE01000066">
    <property type="protein sequence ID" value="PDV99551.1"/>
    <property type="molecule type" value="Genomic_DNA"/>
</dbReference>
<dbReference type="PROSITE" id="PS51387">
    <property type="entry name" value="FAD_PCMH"/>
    <property type="match status" value="1"/>
</dbReference>
<proteinExistence type="predicted"/>
<dbReference type="Pfam" id="PF00941">
    <property type="entry name" value="FAD_binding_5"/>
    <property type="match status" value="1"/>
</dbReference>
<name>A0A2H3KN20_9CHLR</name>
<dbReference type="InterPro" id="IPR016167">
    <property type="entry name" value="FAD-bd_PCMH_sub1"/>
</dbReference>
<gene>
    <name evidence="5" type="ORF">A9Q02_11405</name>
</gene>
<accession>A0A2H3KN20</accession>
<keyword evidence="6" id="KW-1185">Reference proteome</keyword>
<dbReference type="Gene3D" id="3.30.390.50">
    <property type="entry name" value="CO dehydrogenase flavoprotein, C-terminal domain"/>
    <property type="match status" value="1"/>
</dbReference>
<evidence type="ECO:0000256" key="3">
    <source>
        <dbReference type="ARBA" id="ARBA00023002"/>
    </source>
</evidence>
<dbReference type="GO" id="GO:0071949">
    <property type="term" value="F:FAD binding"/>
    <property type="evidence" value="ECO:0007669"/>
    <property type="project" value="InterPro"/>
</dbReference>
<dbReference type="InterPro" id="IPR036683">
    <property type="entry name" value="CO_DH_flav_C_dom_sf"/>
</dbReference>
<dbReference type="InterPro" id="IPR002346">
    <property type="entry name" value="Mopterin_DH_FAD-bd"/>
</dbReference>
<evidence type="ECO:0000256" key="2">
    <source>
        <dbReference type="ARBA" id="ARBA00022827"/>
    </source>
</evidence>
<organism evidence="5 6">
    <name type="scientific">Candidatus Chloroploca asiatica</name>
    <dbReference type="NCBI Taxonomy" id="1506545"/>
    <lineage>
        <taxon>Bacteria</taxon>
        <taxon>Bacillati</taxon>
        <taxon>Chloroflexota</taxon>
        <taxon>Chloroflexia</taxon>
        <taxon>Chloroflexales</taxon>
        <taxon>Chloroflexineae</taxon>
        <taxon>Oscillochloridaceae</taxon>
        <taxon>Candidatus Chloroploca</taxon>
    </lineage>
</organism>
<evidence type="ECO:0000259" key="4">
    <source>
        <dbReference type="PROSITE" id="PS51387"/>
    </source>
</evidence>
<dbReference type="RefSeq" id="WP_097651715.1">
    <property type="nucleotide sequence ID" value="NZ_LYXE01000066.1"/>
</dbReference>
<dbReference type="Proteomes" id="UP000220922">
    <property type="component" value="Unassembled WGS sequence"/>
</dbReference>
<sequence length="288" mass="30233">MIPSPFAFYAPARLDEALDLLQQYGDEAKLLAGGHSLLPTMKLRLATPAVLIDLHKIPDLVGITVDERVTIGSMTTWSALEADATLCAAVPVLAATIRLIGDRQVRNRGTLGGALAHADPAADAPALVLVLNGTLTIYGPAGIRTVAAKDFFVDLLTTALAPDEILTAITLDRVGPDEGAAYLKFAHPASRYALVGVAAFLRVEAGQITACRVAVTGAGVRAERLTIVEARLLHQPAQAEVFAAAAQGAADTLEILGDLHASEAYRRAMVEVYTRRALEAAAANLRAS</sequence>
<comment type="caution">
    <text evidence="5">The sequence shown here is derived from an EMBL/GenBank/DDBJ whole genome shotgun (WGS) entry which is preliminary data.</text>
</comment>
<dbReference type="SMART" id="SM01092">
    <property type="entry name" value="CO_deh_flav_C"/>
    <property type="match status" value="1"/>
</dbReference>
<dbReference type="SUPFAM" id="SSF56176">
    <property type="entry name" value="FAD-binding/transporter-associated domain-like"/>
    <property type="match status" value="1"/>
</dbReference>
<dbReference type="Gene3D" id="3.30.43.10">
    <property type="entry name" value="Uridine Diphospho-n-acetylenolpyruvylglucosamine Reductase, domain 2"/>
    <property type="match status" value="1"/>
</dbReference>
<evidence type="ECO:0000256" key="1">
    <source>
        <dbReference type="ARBA" id="ARBA00022630"/>
    </source>
</evidence>
<dbReference type="GO" id="GO:0016491">
    <property type="term" value="F:oxidoreductase activity"/>
    <property type="evidence" value="ECO:0007669"/>
    <property type="project" value="UniProtKB-KW"/>
</dbReference>
<reference evidence="5 6" key="1">
    <citation type="submission" date="2016-05" db="EMBL/GenBank/DDBJ databases">
        <authorList>
            <person name="Lavstsen T."/>
            <person name="Jespersen J.S."/>
        </authorList>
    </citation>
    <scope>NUCLEOTIDE SEQUENCE [LARGE SCALE GENOMIC DNA]</scope>
    <source>
        <strain evidence="5 6">B7-9</strain>
    </source>
</reference>
<dbReference type="SUPFAM" id="SSF55447">
    <property type="entry name" value="CO dehydrogenase flavoprotein C-terminal domain-like"/>
    <property type="match status" value="1"/>
</dbReference>
<dbReference type="Pfam" id="PF03450">
    <property type="entry name" value="CO_deh_flav_C"/>
    <property type="match status" value="1"/>
</dbReference>
<feature type="domain" description="FAD-binding PCMH-type" evidence="4">
    <location>
        <begin position="1"/>
        <end position="176"/>
    </location>
</feature>
<dbReference type="PANTHER" id="PTHR42659:SF2">
    <property type="entry name" value="XANTHINE DEHYDROGENASE SUBUNIT C-RELATED"/>
    <property type="match status" value="1"/>
</dbReference>
<dbReference type="Gene3D" id="3.30.465.10">
    <property type="match status" value="1"/>
</dbReference>
<dbReference type="AlphaFoldDB" id="A0A2H3KN20"/>
<keyword evidence="3" id="KW-0560">Oxidoreductase</keyword>
<dbReference type="PANTHER" id="PTHR42659">
    <property type="entry name" value="XANTHINE DEHYDROGENASE SUBUNIT C-RELATED"/>
    <property type="match status" value="1"/>
</dbReference>
<dbReference type="InterPro" id="IPR005107">
    <property type="entry name" value="CO_DH_flav_C"/>
</dbReference>
<keyword evidence="1" id="KW-0285">Flavoprotein</keyword>
<protein>
    <submittedName>
        <fullName evidence="5">Carbon monoxide dehydrogenase</fullName>
    </submittedName>
</protein>
<evidence type="ECO:0000313" key="6">
    <source>
        <dbReference type="Proteomes" id="UP000220922"/>
    </source>
</evidence>
<dbReference type="InterPro" id="IPR016166">
    <property type="entry name" value="FAD-bd_PCMH"/>
</dbReference>
<dbReference type="InterPro" id="IPR016169">
    <property type="entry name" value="FAD-bd_PCMH_sub2"/>
</dbReference>
<keyword evidence="2" id="KW-0274">FAD</keyword>
<dbReference type="OrthoDB" id="9774454at2"/>
<evidence type="ECO:0000313" key="5">
    <source>
        <dbReference type="EMBL" id="PDV99551.1"/>
    </source>
</evidence>
<dbReference type="InterPro" id="IPR051312">
    <property type="entry name" value="Diverse_Substr_Oxidored"/>
</dbReference>